<sequence length="78" mass="8503">MGLVSSVAVITVTDATEHSELNASPLNPNEPILVKSSNASSFEVQFFRPIQLGYTLRVIVYVYFFVSIYSGNSEAASK</sequence>
<comment type="caution">
    <text evidence="1">The sequence shown here is derived from an EMBL/GenBank/DDBJ whole genome shotgun (WGS) entry which is preliminary data.</text>
</comment>
<dbReference type="EMBL" id="LSSK01001651">
    <property type="protein sequence ID" value="OMH79157.1"/>
    <property type="molecule type" value="Genomic_DNA"/>
</dbReference>
<organism evidence="1 2">
    <name type="scientific">Zancudomyces culisetae</name>
    <name type="common">Gut fungus</name>
    <name type="synonym">Smittium culisetae</name>
    <dbReference type="NCBI Taxonomy" id="1213189"/>
    <lineage>
        <taxon>Eukaryota</taxon>
        <taxon>Fungi</taxon>
        <taxon>Fungi incertae sedis</taxon>
        <taxon>Zoopagomycota</taxon>
        <taxon>Kickxellomycotina</taxon>
        <taxon>Harpellomycetes</taxon>
        <taxon>Harpellales</taxon>
        <taxon>Legeriomycetaceae</taxon>
        <taxon>Zancudomyces</taxon>
    </lineage>
</organism>
<reference evidence="2" key="1">
    <citation type="submission" date="2017-01" db="EMBL/GenBank/DDBJ databases">
        <authorList>
            <person name="Wang Y."/>
            <person name="White M."/>
            <person name="Kvist S."/>
            <person name="Moncalvo J.-M."/>
        </authorList>
    </citation>
    <scope>NUCLEOTIDE SEQUENCE [LARGE SCALE GENOMIC DNA]</scope>
    <source>
        <strain evidence="2">COL-18-3</strain>
    </source>
</reference>
<evidence type="ECO:0000313" key="1">
    <source>
        <dbReference type="EMBL" id="OMH79157.1"/>
    </source>
</evidence>
<name>A0A1R1PDV4_ZANCU</name>
<keyword evidence="2" id="KW-1185">Reference proteome</keyword>
<protein>
    <submittedName>
        <fullName evidence="1">Uncharacterized protein</fullName>
    </submittedName>
</protein>
<gene>
    <name evidence="1" type="ORF">AX774_g7443</name>
</gene>
<dbReference type="Proteomes" id="UP000188320">
    <property type="component" value="Unassembled WGS sequence"/>
</dbReference>
<dbReference type="AlphaFoldDB" id="A0A1R1PDV4"/>
<proteinExistence type="predicted"/>
<accession>A0A1R1PDV4</accession>
<evidence type="ECO:0000313" key="2">
    <source>
        <dbReference type="Proteomes" id="UP000188320"/>
    </source>
</evidence>